<dbReference type="AlphaFoldDB" id="A0A285NQN9"/>
<name>A0A285NQN9_9BACI</name>
<keyword evidence="2" id="KW-1185">Reference proteome</keyword>
<accession>A0A285NQN9</accession>
<protein>
    <submittedName>
        <fullName evidence="1">Uncharacterized protein</fullName>
    </submittedName>
</protein>
<evidence type="ECO:0000313" key="2">
    <source>
        <dbReference type="Proteomes" id="UP000219356"/>
    </source>
</evidence>
<dbReference type="Proteomes" id="UP000219356">
    <property type="component" value="Unassembled WGS sequence"/>
</dbReference>
<dbReference type="EMBL" id="OBEK01000002">
    <property type="protein sequence ID" value="SNZ09941.1"/>
    <property type="molecule type" value="Genomic_DNA"/>
</dbReference>
<sequence>MKIRDYSNYHEVTVEEKMLHDSSKIVEMALNGYDSQSALIDGAESRILLKSKFNNVDGMGKYIYGRPDEINRGSVVLTSEESWLVVTLPENYRTYKKAMIYLCNNEFSLAGKDEKILLGYNKLKEPQYKIIKGESTSHPCYISVSAPSFTDGKPINVPDSDLSITMPYKVHSDLEEGKIHEFYGQNYQFVGIDRTKVINEKGILIIYAKRMVNS</sequence>
<proteinExistence type="predicted"/>
<organism evidence="1 2">
    <name type="scientific">Terribacillus aidingensis</name>
    <dbReference type="NCBI Taxonomy" id="586416"/>
    <lineage>
        <taxon>Bacteria</taxon>
        <taxon>Bacillati</taxon>
        <taxon>Bacillota</taxon>
        <taxon>Bacilli</taxon>
        <taxon>Bacillales</taxon>
        <taxon>Bacillaceae</taxon>
        <taxon>Terribacillus</taxon>
    </lineage>
</organism>
<reference evidence="2" key="1">
    <citation type="submission" date="2017-09" db="EMBL/GenBank/DDBJ databases">
        <authorList>
            <person name="Varghese N."/>
            <person name="Submissions S."/>
        </authorList>
    </citation>
    <scope>NUCLEOTIDE SEQUENCE [LARGE SCALE GENOMIC DNA]</scope>
    <source>
        <strain evidence="2">CGMCC 1.8913</strain>
    </source>
</reference>
<gene>
    <name evidence="1" type="ORF">SAMN05421503_1429</name>
</gene>
<dbReference type="RefSeq" id="WP_143595998.1">
    <property type="nucleotide sequence ID" value="NZ_OBEK01000002.1"/>
</dbReference>
<evidence type="ECO:0000313" key="1">
    <source>
        <dbReference type="EMBL" id="SNZ09941.1"/>
    </source>
</evidence>
<dbReference type="OrthoDB" id="2892415at2"/>